<reference evidence="3" key="1">
    <citation type="submission" date="2021-02" db="EMBL/GenBank/DDBJ databases">
        <authorList>
            <person name="Dougan E. K."/>
            <person name="Rhodes N."/>
            <person name="Thang M."/>
            <person name="Chan C."/>
        </authorList>
    </citation>
    <scope>NUCLEOTIDE SEQUENCE</scope>
</reference>
<gene>
    <name evidence="3" type="ORF">SNAT2548_LOCUS29057</name>
</gene>
<organism evidence="3 4">
    <name type="scientific">Symbiodinium natans</name>
    <dbReference type="NCBI Taxonomy" id="878477"/>
    <lineage>
        <taxon>Eukaryota</taxon>
        <taxon>Sar</taxon>
        <taxon>Alveolata</taxon>
        <taxon>Dinophyceae</taxon>
        <taxon>Suessiales</taxon>
        <taxon>Symbiodiniaceae</taxon>
        <taxon>Symbiodinium</taxon>
    </lineage>
</organism>
<accession>A0A812TCC6</accession>
<proteinExistence type="predicted"/>
<evidence type="ECO:0000256" key="2">
    <source>
        <dbReference type="SAM" id="Phobius"/>
    </source>
</evidence>
<evidence type="ECO:0000313" key="3">
    <source>
        <dbReference type="EMBL" id="CAE7519170.1"/>
    </source>
</evidence>
<evidence type="ECO:0000256" key="1">
    <source>
        <dbReference type="SAM" id="MobiDB-lite"/>
    </source>
</evidence>
<sequence>MYALVYSAIVVVSFSAHLHFLGEHIWRALTRAYQSLPETQVEDPKAKTDDRLSHRLATIRAFNFKAVCNFTVNINLGLFLVMTWRFFQESTIINLAVSLMPLIEYVVCCSVVSGSMRLTSRTLMCASSFQCGLIHIYAVMASLLSPTSATEHIMTFSMLSTTHIVAGLIFLNARMWIPSAVLLCMSDLAMFMHKFGRVEISMLLCSSHVTQLVVCCVILAAVELGVCTHLQSEMDKDDDKTLMAGFQKILKGLCEGSLILDSRCLVRGSPSCLQRLLSTKKNFEDVSFISLIACPESKEQFGTLVRTGASSQANDTEASLPACLRVVLSEGGQEVPVDIFHAALPGLFGADEPHHILAFVEDTAGREAAQAMHGFPEWQSNVRRSLNRRPVPSASSSSSQSRSEAASTAGARSNEVLEVMQELAEATFLIDPGSASMDLLEAHLRFNRGHHLRQPPSLRMLSKINQWDTLQSLLRTYALSVHQGGQGVPDLPLPIALPAMQVRVPGAPRKLLKAKHVRLSLANRSRELGQPIYLYLHLKGFIKKHARPSYITGIQGDAVEEEPDDGPGEDADEPVAEYQSLGSFVPPQNLPEDGYLEGPIFNL</sequence>
<feature type="compositionally biased region" description="Acidic residues" evidence="1">
    <location>
        <begin position="558"/>
        <end position="575"/>
    </location>
</feature>
<keyword evidence="2" id="KW-1133">Transmembrane helix</keyword>
<feature type="transmembrane region" description="Helical" evidence="2">
    <location>
        <begin position="124"/>
        <end position="144"/>
    </location>
</feature>
<comment type="caution">
    <text evidence="3">The sequence shown here is derived from an EMBL/GenBank/DDBJ whole genome shotgun (WGS) entry which is preliminary data.</text>
</comment>
<feature type="transmembrane region" description="Helical" evidence="2">
    <location>
        <begin position="66"/>
        <end position="86"/>
    </location>
</feature>
<feature type="transmembrane region" description="Helical" evidence="2">
    <location>
        <begin position="6"/>
        <end position="26"/>
    </location>
</feature>
<keyword evidence="4" id="KW-1185">Reference proteome</keyword>
<keyword evidence="2" id="KW-0472">Membrane</keyword>
<dbReference type="AlphaFoldDB" id="A0A812TCC6"/>
<feature type="transmembrane region" description="Helical" evidence="2">
    <location>
        <begin position="200"/>
        <end position="222"/>
    </location>
</feature>
<feature type="transmembrane region" description="Helical" evidence="2">
    <location>
        <begin position="164"/>
        <end position="188"/>
    </location>
</feature>
<dbReference type="Proteomes" id="UP000604046">
    <property type="component" value="Unassembled WGS sequence"/>
</dbReference>
<feature type="region of interest" description="Disordered" evidence="1">
    <location>
        <begin position="558"/>
        <end position="603"/>
    </location>
</feature>
<feature type="region of interest" description="Disordered" evidence="1">
    <location>
        <begin position="381"/>
        <end position="412"/>
    </location>
</feature>
<protein>
    <submittedName>
        <fullName evidence="3">Uncharacterized protein</fullName>
    </submittedName>
</protein>
<keyword evidence="2" id="KW-0812">Transmembrane</keyword>
<evidence type="ECO:0000313" key="4">
    <source>
        <dbReference type="Proteomes" id="UP000604046"/>
    </source>
</evidence>
<dbReference type="OrthoDB" id="10449097at2759"/>
<feature type="compositionally biased region" description="Low complexity" evidence="1">
    <location>
        <begin position="393"/>
        <end position="409"/>
    </location>
</feature>
<feature type="transmembrane region" description="Helical" evidence="2">
    <location>
        <begin position="92"/>
        <end position="112"/>
    </location>
</feature>
<name>A0A812TCC6_9DINO</name>
<dbReference type="EMBL" id="CAJNDS010002542">
    <property type="protein sequence ID" value="CAE7519170.1"/>
    <property type="molecule type" value="Genomic_DNA"/>
</dbReference>